<dbReference type="InterPro" id="IPR003004">
    <property type="entry name" value="GspF/PilC"/>
</dbReference>
<evidence type="ECO:0000256" key="7">
    <source>
        <dbReference type="ARBA" id="ARBA00022692"/>
    </source>
</evidence>
<gene>
    <name evidence="15" type="ORF">BAZSYMA_ACONTIG01053_1</name>
    <name evidence="14" type="ORF">BAZSYMB_SCAFFOLD00048_0</name>
</gene>
<sequence length="402" mass="44770">MPVFEYQAINQKQKQVSGLIESDHIKSARTQLKEQRLTILNIKPSKQPLKKAKLLFQKHLSMADIAMLTRQLGSLIQASIPVEQALNTILQNHHKKHLVKIIKHTHSQILQGQSLAKSLGSNYEQFPDYYIATVELGEASANLGGVLEALAIDIEKQQHFRAKVSAAMIYPVVVSIVAMSVVYLLLIFVVPEIAAVFQDSGQQLPEITVFVIQLNEFLTKHSFTILITLLVLIFGSRFLLKKQSIKVKVQSILVKMPVIGKILITTNAIRFARTFALLYESGAPVITALTNSAMALNFLPMRQAILKAREKVREGSSLFLAFKQYQALPPITLYMLASGESSGQLAKMLNKAAQNQESEIDHYTTKLVNAFEPIMIAIMGCIVLFIVAAMLLPIFELNQIPL</sequence>
<reference evidence="15" key="2">
    <citation type="submission" date="2016-06" db="EMBL/GenBank/DDBJ databases">
        <authorList>
            <person name="Olsen C.W."/>
            <person name="Carey S."/>
            <person name="Hinshaw L."/>
            <person name="Karasin A.I."/>
        </authorList>
    </citation>
    <scope>NUCLEOTIDE SEQUENCE [LARGE SCALE GENOMIC DNA]</scope>
    <source>
        <strain evidence="15">BazSymA</strain>
        <strain evidence="14">BazSymB</strain>
    </source>
</reference>
<comment type="subcellular location">
    <subcellularLocation>
        <location evidence="2 11">Cell inner membrane</location>
        <topology evidence="2 11">Multi-pass membrane protein</topology>
    </subcellularLocation>
</comment>
<dbReference type="PANTHER" id="PTHR30012">
    <property type="entry name" value="GENERAL SECRETION PATHWAY PROTEIN"/>
    <property type="match status" value="1"/>
</dbReference>
<evidence type="ECO:0000256" key="3">
    <source>
        <dbReference type="ARBA" id="ARBA00005745"/>
    </source>
</evidence>
<evidence type="ECO:0000256" key="8">
    <source>
        <dbReference type="ARBA" id="ARBA00022989"/>
    </source>
</evidence>
<evidence type="ECO:0000256" key="2">
    <source>
        <dbReference type="ARBA" id="ARBA00004429"/>
    </source>
</evidence>
<dbReference type="GO" id="GO:0005886">
    <property type="term" value="C:plasma membrane"/>
    <property type="evidence" value="ECO:0007669"/>
    <property type="project" value="UniProtKB-SubCell"/>
</dbReference>
<dbReference type="Gene3D" id="1.20.81.30">
    <property type="entry name" value="Type II secretion system (T2SS), domain F"/>
    <property type="match status" value="2"/>
</dbReference>
<evidence type="ECO:0000313" key="14">
    <source>
        <dbReference type="EMBL" id="SEH71212.1"/>
    </source>
</evidence>
<keyword evidence="5" id="KW-1003">Cell membrane</keyword>
<dbReference type="InterPro" id="IPR001992">
    <property type="entry name" value="T2SS_GspF/T4SS_PilC_CS"/>
</dbReference>
<comment type="similarity">
    <text evidence="3 11">Belongs to the GSP F family.</text>
</comment>
<proteinExistence type="inferred from homology"/>
<keyword evidence="9 12" id="KW-0472">Membrane</keyword>
<keyword evidence="4 11" id="KW-0813">Transport</keyword>
<dbReference type="EMBL" id="CDSC02000502">
    <property type="protein sequence ID" value="SEI05278.1"/>
    <property type="molecule type" value="Genomic_DNA"/>
</dbReference>
<dbReference type="FunFam" id="1.20.81.30:FF:000001">
    <property type="entry name" value="Type II secretion system protein F"/>
    <property type="match status" value="1"/>
</dbReference>
<comment type="function">
    <text evidence="1">Component of the type II secretion system inner membrane complex required for the energy-dependent secretion of extracellular factors such as proteases and toxins from the periplasm.</text>
</comment>
<dbReference type="PROSITE" id="PS00874">
    <property type="entry name" value="T2SP_F"/>
    <property type="match status" value="1"/>
</dbReference>
<feature type="transmembrane region" description="Helical" evidence="12">
    <location>
        <begin position="374"/>
        <end position="395"/>
    </location>
</feature>
<evidence type="ECO:0000313" key="16">
    <source>
        <dbReference type="Proteomes" id="UP000198559"/>
    </source>
</evidence>
<evidence type="ECO:0000256" key="9">
    <source>
        <dbReference type="ARBA" id="ARBA00023136"/>
    </source>
</evidence>
<organism evidence="15 17">
    <name type="scientific">Bathymodiolus azoricus thioautotrophic gill symbiont</name>
    <dbReference type="NCBI Taxonomy" id="235205"/>
    <lineage>
        <taxon>Bacteria</taxon>
        <taxon>Pseudomonadati</taxon>
        <taxon>Pseudomonadota</taxon>
        <taxon>Gammaproteobacteria</taxon>
        <taxon>sulfur-oxidizing symbionts</taxon>
    </lineage>
</organism>
<feature type="domain" description="Type II secretion system protein GspF" evidence="13">
    <location>
        <begin position="69"/>
        <end position="191"/>
    </location>
</feature>
<accession>A0A1H6MTE6</accession>
<evidence type="ECO:0000256" key="12">
    <source>
        <dbReference type="SAM" id="Phobius"/>
    </source>
</evidence>
<dbReference type="PRINTS" id="PR00812">
    <property type="entry name" value="BCTERIALGSPF"/>
</dbReference>
<feature type="transmembrane region" description="Helical" evidence="12">
    <location>
        <begin position="223"/>
        <end position="240"/>
    </location>
</feature>
<name>A0A1H6MTE6_9GAMM</name>
<evidence type="ECO:0000256" key="4">
    <source>
        <dbReference type="ARBA" id="ARBA00022448"/>
    </source>
</evidence>
<dbReference type="InterPro" id="IPR018076">
    <property type="entry name" value="T2SS_GspF_dom"/>
</dbReference>
<evidence type="ECO:0000313" key="17">
    <source>
        <dbReference type="Proteomes" id="UP000198988"/>
    </source>
</evidence>
<feature type="transmembrane region" description="Helical" evidence="12">
    <location>
        <begin position="167"/>
        <end position="190"/>
    </location>
</feature>
<evidence type="ECO:0000256" key="10">
    <source>
        <dbReference type="ARBA" id="ARBA00030750"/>
    </source>
</evidence>
<evidence type="ECO:0000256" key="6">
    <source>
        <dbReference type="ARBA" id="ARBA00022519"/>
    </source>
</evidence>
<dbReference type="InterPro" id="IPR042094">
    <property type="entry name" value="T2SS_GspF_sf"/>
</dbReference>
<evidence type="ECO:0000256" key="5">
    <source>
        <dbReference type="ARBA" id="ARBA00022475"/>
    </source>
</evidence>
<evidence type="ECO:0000256" key="11">
    <source>
        <dbReference type="RuleBase" id="RU003923"/>
    </source>
</evidence>
<keyword evidence="8 12" id="KW-1133">Transmembrane helix</keyword>
<protein>
    <recommendedName>
        <fullName evidence="10">General secretion pathway protein F</fullName>
    </recommendedName>
</protein>
<dbReference type="EMBL" id="CVUD02000106">
    <property type="protein sequence ID" value="SEH71212.1"/>
    <property type="molecule type" value="Genomic_DNA"/>
</dbReference>
<dbReference type="Proteomes" id="UP000198559">
    <property type="component" value="Unassembled WGS sequence"/>
</dbReference>
<dbReference type="AlphaFoldDB" id="A0A1H6MTE6"/>
<reference evidence="16 17" key="1">
    <citation type="submission" date="2016-06" db="EMBL/GenBank/DDBJ databases">
        <authorList>
            <person name="Petersen J."/>
            <person name="Sayavedra L."/>
        </authorList>
    </citation>
    <scope>NUCLEOTIDE SEQUENCE [LARGE SCALE GENOMIC DNA]</scope>
    <source>
        <strain evidence="17">BazSymA</strain>
        <strain evidence="16">BazSymB</strain>
    </source>
</reference>
<evidence type="ECO:0000313" key="15">
    <source>
        <dbReference type="EMBL" id="SEI05278.1"/>
    </source>
</evidence>
<dbReference type="Pfam" id="PF00482">
    <property type="entry name" value="T2SSF"/>
    <property type="match status" value="2"/>
</dbReference>
<evidence type="ECO:0000259" key="13">
    <source>
        <dbReference type="Pfam" id="PF00482"/>
    </source>
</evidence>
<dbReference type="STRING" id="235205.BAZSYMB_SCAFFOLD00048_0"/>
<dbReference type="Proteomes" id="UP000198988">
    <property type="component" value="Unassembled WGS sequence"/>
</dbReference>
<dbReference type="PANTHER" id="PTHR30012:SF0">
    <property type="entry name" value="TYPE II SECRETION SYSTEM PROTEIN F-RELATED"/>
    <property type="match status" value="1"/>
</dbReference>
<feature type="domain" description="Type II secretion system protein GspF" evidence="13">
    <location>
        <begin position="271"/>
        <end position="393"/>
    </location>
</feature>
<dbReference type="RefSeq" id="WP_090718479.1">
    <property type="nucleotide sequence ID" value="NZ_CAESAP020000223.1"/>
</dbReference>
<dbReference type="GO" id="GO:0015628">
    <property type="term" value="P:protein secretion by the type II secretion system"/>
    <property type="evidence" value="ECO:0007669"/>
    <property type="project" value="TreeGrafter"/>
</dbReference>
<dbReference type="OrthoDB" id="9805682at2"/>
<evidence type="ECO:0000256" key="1">
    <source>
        <dbReference type="ARBA" id="ARBA00002684"/>
    </source>
</evidence>
<keyword evidence="7 11" id="KW-0812">Transmembrane</keyword>
<keyword evidence="6" id="KW-0997">Cell inner membrane</keyword>